<name>A0A452SY75_URSMA</name>
<dbReference type="GeneTree" id="ENSGT00930000152994"/>
<accession>A0A452SY75</accession>
<proteinExistence type="predicted"/>
<evidence type="ECO:0000313" key="2">
    <source>
        <dbReference type="Ensembl" id="ENSUMAP00000000417"/>
    </source>
</evidence>
<feature type="compositionally biased region" description="Low complexity" evidence="1">
    <location>
        <begin position="74"/>
        <end position="104"/>
    </location>
</feature>
<organism evidence="2">
    <name type="scientific">Ursus maritimus</name>
    <name type="common">Polar bear</name>
    <name type="synonym">Thalarctos maritimus</name>
    <dbReference type="NCBI Taxonomy" id="29073"/>
    <lineage>
        <taxon>Eukaryota</taxon>
        <taxon>Metazoa</taxon>
        <taxon>Chordata</taxon>
        <taxon>Craniata</taxon>
        <taxon>Vertebrata</taxon>
        <taxon>Euteleostomi</taxon>
        <taxon>Mammalia</taxon>
        <taxon>Eutheria</taxon>
        <taxon>Laurasiatheria</taxon>
        <taxon>Carnivora</taxon>
        <taxon>Caniformia</taxon>
        <taxon>Ursidae</taxon>
        <taxon>Ursus</taxon>
    </lineage>
</organism>
<dbReference type="AlphaFoldDB" id="A0A452SY75"/>
<reference evidence="2" key="1">
    <citation type="submission" date="2019-03" db="UniProtKB">
        <authorList>
            <consortium name="Ensembl"/>
        </authorList>
    </citation>
    <scope>IDENTIFICATION</scope>
</reference>
<sequence length="299" mass="31678">SSRWRSRPPWPTCWPPSTTRARRTTWWSTCDCSRRATCSGRASSSSTSSRGGGRSRSSVSRRWSPCARRATTFTSSRWPRPSASPSRWSTWTAARAAPPTRTSSLRAPSPRCISSIGLDTTTSSTNRAGPGPPLPCLPSPLPGARHVQRFFVVVNGHISLPPQPPSRNLPHFIKGDAGGEPRVCVSLLCCCLPGCYVSGCPPAPPNPQVGSCSPSTCLHPSLPTRSSFEGARPPGDPSWLPASFLQAPIPLPSLAGPGASTRILEVPWGLAQGPRTAQASSCSLLGPDSTLLPWSGPET</sequence>
<protein>
    <submittedName>
        <fullName evidence="2">Uncharacterized protein</fullName>
    </submittedName>
</protein>
<feature type="compositionally biased region" description="Low complexity" evidence="1">
    <location>
        <begin position="36"/>
        <end position="62"/>
    </location>
</feature>
<evidence type="ECO:0000256" key="1">
    <source>
        <dbReference type="SAM" id="MobiDB-lite"/>
    </source>
</evidence>
<feature type="region of interest" description="Disordered" evidence="1">
    <location>
        <begin position="36"/>
        <end position="108"/>
    </location>
</feature>
<dbReference type="Ensembl" id="ENSUMAT00000000608.1">
    <property type="protein sequence ID" value="ENSUMAP00000000417.1"/>
    <property type="gene ID" value="ENSUMAG00000000546.1"/>
</dbReference>